<name>A0A084AFR6_STACB</name>
<dbReference type="PANTHER" id="PTHR24148">
    <property type="entry name" value="ANKYRIN REPEAT DOMAIN-CONTAINING PROTEIN 39 HOMOLOG-RELATED"/>
    <property type="match status" value="1"/>
</dbReference>
<reference evidence="1 2" key="1">
    <citation type="journal article" date="2014" name="BMC Genomics">
        <title>Comparative genome sequencing reveals chemotype-specific gene clusters in the toxigenic black mold Stachybotrys.</title>
        <authorList>
            <person name="Semeiks J."/>
            <person name="Borek D."/>
            <person name="Otwinowski Z."/>
            <person name="Grishin N.V."/>
        </authorList>
    </citation>
    <scope>NUCLEOTIDE SEQUENCE [LARGE SCALE GENOMIC DNA]</scope>
    <source>
        <strain evidence="2">CBS 109288 / IBT 7711</strain>
    </source>
</reference>
<proteinExistence type="predicted"/>
<evidence type="ECO:0008006" key="3">
    <source>
        <dbReference type="Google" id="ProtNLM"/>
    </source>
</evidence>
<dbReference type="Pfam" id="PF26639">
    <property type="entry name" value="Het-6_barrel"/>
    <property type="match status" value="1"/>
</dbReference>
<feature type="non-terminal residue" evidence="1">
    <location>
        <position position="1"/>
    </location>
</feature>
<keyword evidence="2" id="KW-1185">Reference proteome</keyword>
<dbReference type="EMBL" id="KL648750">
    <property type="protein sequence ID" value="KEY64145.1"/>
    <property type="molecule type" value="Genomic_DNA"/>
</dbReference>
<organism evidence="1 2">
    <name type="scientific">Stachybotrys chartarum (strain CBS 109288 / IBT 7711)</name>
    <name type="common">Toxic black mold</name>
    <name type="synonym">Stilbospora chartarum</name>
    <dbReference type="NCBI Taxonomy" id="1280523"/>
    <lineage>
        <taxon>Eukaryota</taxon>
        <taxon>Fungi</taxon>
        <taxon>Dikarya</taxon>
        <taxon>Ascomycota</taxon>
        <taxon>Pezizomycotina</taxon>
        <taxon>Sordariomycetes</taxon>
        <taxon>Hypocreomycetidae</taxon>
        <taxon>Hypocreales</taxon>
        <taxon>Stachybotryaceae</taxon>
        <taxon>Stachybotrys</taxon>
    </lineage>
</organism>
<evidence type="ECO:0000313" key="1">
    <source>
        <dbReference type="EMBL" id="KEY64145.1"/>
    </source>
</evidence>
<dbReference type="PANTHER" id="PTHR24148:SF64">
    <property type="entry name" value="HETEROKARYON INCOMPATIBILITY DOMAIN-CONTAINING PROTEIN"/>
    <property type="match status" value="1"/>
</dbReference>
<dbReference type="InterPro" id="IPR052895">
    <property type="entry name" value="HetReg/Transcr_Mod"/>
</dbReference>
<dbReference type="OrthoDB" id="2157530at2759"/>
<accession>A0A084AFR6</accession>
<dbReference type="HOGENOM" id="CLU_730678_0_0_1"/>
<dbReference type="AlphaFoldDB" id="A0A084AFR6"/>
<protein>
    <recommendedName>
        <fullName evidence="3">Heterokaryon incompatibility domain-containing protein</fullName>
    </recommendedName>
</protein>
<sequence>REIRLVSVLPGRWSEDVSCKLTVVSLDAKPSYEALSYTWGDLLNKVIIRLEGSDMLERPGIYGWMLYASISQSRLCLGFIHTAFQIICHTKSLEVLATVEKKRTDSEIPTWCPDRRSSSNGEENDPWVHSRSLRFDAGLSSGNVAELCHTRILTVKGVYADVVARMALPLSQDEELAPRLDEFARMVGYDSAPQAPYIRGGIMKEAFWRTMLNEALELKPNRHEQLMVQDETFFAWWWKIMKDGNAQVPNSAVLSSLEPVNLEYTITGPQVFHRHFQARLRITARSFWLPNDNRTFFTTQQGYMGFGPPDMRHGDSVAILLGSRMPFILRQVPLPAMVDENDEIHDETYYSVVGYCYLRRVMDGEAVGENAKICDIHLI</sequence>
<gene>
    <name evidence="1" type="ORF">S7711_03439</name>
</gene>
<dbReference type="Proteomes" id="UP000028045">
    <property type="component" value="Unassembled WGS sequence"/>
</dbReference>
<evidence type="ECO:0000313" key="2">
    <source>
        <dbReference type="Proteomes" id="UP000028045"/>
    </source>
</evidence>